<evidence type="ECO:0000313" key="1">
    <source>
        <dbReference type="EMBL" id="MBF4770303.1"/>
    </source>
</evidence>
<gene>
    <name evidence="1" type="ORF">ISU10_21220</name>
</gene>
<dbReference type="AlphaFoldDB" id="A0A930VSQ6"/>
<comment type="caution">
    <text evidence="1">The sequence shown here is derived from an EMBL/GenBank/DDBJ whole genome shotgun (WGS) entry which is preliminary data.</text>
</comment>
<name>A0A930VSQ6_9ACTN</name>
<dbReference type="Proteomes" id="UP000660668">
    <property type="component" value="Unassembled WGS sequence"/>
</dbReference>
<dbReference type="EMBL" id="JADKPO010000045">
    <property type="protein sequence ID" value="MBF4770303.1"/>
    <property type="molecule type" value="Genomic_DNA"/>
</dbReference>
<organism evidence="1 2">
    <name type="scientific">Nocardioides agariphilus</name>
    <dbReference type="NCBI Taxonomy" id="433664"/>
    <lineage>
        <taxon>Bacteria</taxon>
        <taxon>Bacillati</taxon>
        <taxon>Actinomycetota</taxon>
        <taxon>Actinomycetes</taxon>
        <taxon>Propionibacteriales</taxon>
        <taxon>Nocardioidaceae</taxon>
        <taxon>Nocardioides</taxon>
    </lineage>
</organism>
<reference evidence="1" key="1">
    <citation type="submission" date="2020-11" db="EMBL/GenBank/DDBJ databases">
        <title>Nocardioides cynanchi sp. nov., isolated from soil of rhizosphere of Cynanchum wilfordii.</title>
        <authorList>
            <person name="Lee J.-S."/>
            <person name="Suh M.K."/>
            <person name="Kim J.-S."/>
        </authorList>
    </citation>
    <scope>NUCLEOTIDE SEQUENCE</scope>
    <source>
        <strain evidence="1">KCTC 19276</strain>
    </source>
</reference>
<dbReference type="RefSeq" id="WP_194698450.1">
    <property type="nucleotide sequence ID" value="NZ_JADKPO010000045.1"/>
</dbReference>
<proteinExistence type="predicted"/>
<keyword evidence="2" id="KW-1185">Reference proteome</keyword>
<protein>
    <submittedName>
        <fullName evidence="1">Uncharacterized protein</fullName>
    </submittedName>
</protein>
<accession>A0A930VSQ6</accession>
<evidence type="ECO:0000313" key="2">
    <source>
        <dbReference type="Proteomes" id="UP000660668"/>
    </source>
</evidence>
<sequence length="197" mass="20084">MIVQAIMGAVSGVRVVGKLTAALLTVAIGTACGAKSGESTVAEPVDAATAQSGQDGIDLLVQPGTPCPGAVHADAIKIAAVSESPVYLPASGADEVTEAWRCGDTPVFMFGDIQLSFENGWKDVPIPEKLQDLADDYGGSVQNVQGLSAWVVAASPNDGVLMVKDGTAIRLIADGDVPIKDLVDLAEGLDLTRAVNA</sequence>